<dbReference type="InterPro" id="IPR006685">
    <property type="entry name" value="MscS_channel_2nd"/>
</dbReference>
<feature type="transmembrane region" description="Helical" evidence="6">
    <location>
        <begin position="313"/>
        <end position="338"/>
    </location>
</feature>
<keyword evidence="9" id="KW-1185">Reference proteome</keyword>
<dbReference type="GO" id="GO:0008381">
    <property type="term" value="F:mechanosensitive monoatomic ion channel activity"/>
    <property type="evidence" value="ECO:0007669"/>
    <property type="project" value="UniProtKB-ARBA"/>
</dbReference>
<evidence type="ECO:0000256" key="4">
    <source>
        <dbReference type="ARBA" id="ARBA00022989"/>
    </source>
</evidence>
<evidence type="ECO:0000256" key="5">
    <source>
        <dbReference type="ARBA" id="ARBA00023136"/>
    </source>
</evidence>
<feature type="transmembrane region" description="Helical" evidence="6">
    <location>
        <begin position="459"/>
        <end position="477"/>
    </location>
</feature>
<keyword evidence="4 6" id="KW-1133">Transmembrane helix</keyword>
<feature type="transmembrane region" description="Helical" evidence="6">
    <location>
        <begin position="386"/>
        <end position="406"/>
    </location>
</feature>
<dbReference type="SUPFAM" id="SSF82861">
    <property type="entry name" value="Mechanosensitive channel protein MscS (YggB), transmembrane region"/>
    <property type="match status" value="1"/>
</dbReference>
<dbReference type="GO" id="GO:0016020">
    <property type="term" value="C:membrane"/>
    <property type="evidence" value="ECO:0007669"/>
    <property type="project" value="UniProtKB-SubCell"/>
</dbReference>
<dbReference type="PANTHER" id="PTHR30566:SF5">
    <property type="entry name" value="MECHANOSENSITIVE ION CHANNEL PROTEIN 1, MITOCHONDRIAL-RELATED"/>
    <property type="match status" value="1"/>
</dbReference>
<reference evidence="8 9" key="1">
    <citation type="submission" date="2019-03" db="EMBL/GenBank/DDBJ databases">
        <title>Genomic Encyclopedia of Type Strains, Phase IV (KMG-IV): sequencing the most valuable type-strain genomes for metagenomic binning, comparative biology and taxonomic classification.</title>
        <authorList>
            <person name="Goeker M."/>
        </authorList>
    </citation>
    <scope>NUCLEOTIDE SEQUENCE [LARGE SCALE GENOMIC DNA]</scope>
    <source>
        <strain evidence="8 9">DSM 101</strain>
    </source>
</reference>
<dbReference type="Gene3D" id="2.30.30.60">
    <property type="match status" value="1"/>
</dbReference>
<evidence type="ECO:0000313" key="9">
    <source>
        <dbReference type="Proteomes" id="UP000295030"/>
    </source>
</evidence>
<dbReference type="AlphaFoldDB" id="A0A4R1HZM4"/>
<dbReference type="SUPFAM" id="SSF50182">
    <property type="entry name" value="Sm-like ribonucleoproteins"/>
    <property type="match status" value="1"/>
</dbReference>
<gene>
    <name evidence="8" type="ORF">EV667_2301</name>
</gene>
<keyword evidence="5 6" id="KW-0472">Membrane</keyword>
<dbReference type="InterPro" id="IPR011014">
    <property type="entry name" value="MscS_channel_TM-2"/>
</dbReference>
<dbReference type="Pfam" id="PF00924">
    <property type="entry name" value="MS_channel_2nd"/>
    <property type="match status" value="1"/>
</dbReference>
<evidence type="ECO:0000259" key="7">
    <source>
        <dbReference type="Pfam" id="PF00924"/>
    </source>
</evidence>
<dbReference type="EMBL" id="SMFY01000002">
    <property type="protein sequence ID" value="TCK28297.1"/>
    <property type="molecule type" value="Genomic_DNA"/>
</dbReference>
<keyword evidence="3 6" id="KW-0812">Transmembrane</keyword>
<comment type="subcellular location">
    <subcellularLocation>
        <location evidence="1">Membrane</location>
        <topology evidence="1">Multi-pass membrane protein</topology>
    </subcellularLocation>
</comment>
<protein>
    <submittedName>
        <fullName evidence="8">MscS family membrane protein</fullName>
    </submittedName>
</protein>
<feature type="transmembrane region" description="Helical" evidence="6">
    <location>
        <begin position="434"/>
        <end position="453"/>
    </location>
</feature>
<dbReference type="PANTHER" id="PTHR30566">
    <property type="entry name" value="YNAI-RELATED MECHANOSENSITIVE ION CHANNEL"/>
    <property type="match status" value="1"/>
</dbReference>
<proteinExistence type="inferred from homology"/>
<comment type="similarity">
    <text evidence="2">Belongs to the MscS (TC 1.A.23) family.</text>
</comment>
<sequence>MKECERCLGVTALRLVGADIQPLRVPQIGRLSKIVAAVLPAEDRCACVASGAVPEAGRNHRGRGPELDVEAPSRRKSEDNVTGLNWLRLFCRVLIVWALVLGGASVTSAQTASTEAQTFSPDAIDESFPLRAADTSSPRDTLSTFIRDFRNSAEAWRSGKSRDVIDRALARARDTIDFSAIPTLGYSATTLIDMALLSEVLDRVELPPLEQIPGDADLAAGKDEELTRWVIPNTKLEIVKITEGARAGEYLFSKETVADLRTYYDLAKDVPYRPNALVGIYEDVLSSPGDWVPESFRDRLPAWAIFVAAGHAVWQWIALAVLMALCLPLVALIMRAGINWDGRRGSASPWLRFGTPAALILVVGLAEVFENLAENVVGLLELPMEIISFLVLAVEAVGLAWLVFVLSNRLADAIGGLGNGSDGHPHLDAAMTRMLFRLISLVFIILLVAAATSRIGLPIAPLVAGLGAGGLAIALAVRPTLENIIGGLTLFADRPVRVGDFCRYGDDFGTVEQIGLRSTRIRTLEQSLVTVPNSEFSQMHLDNFTGRRTRLLQTLLHIGHGTAPEQMRLLLTQIRALLSADPLVVGDSSYVHFVGYGASSKDIEVFAYLRCEDEHSFMAARENLLLSIEEIVQRVDAGFAVRGGTA</sequence>
<comment type="caution">
    <text evidence="8">The sequence shown here is derived from an EMBL/GenBank/DDBJ whole genome shotgun (WGS) entry which is preliminary data.</text>
</comment>
<evidence type="ECO:0000313" key="8">
    <source>
        <dbReference type="EMBL" id="TCK28297.1"/>
    </source>
</evidence>
<evidence type="ECO:0000256" key="6">
    <source>
        <dbReference type="SAM" id="Phobius"/>
    </source>
</evidence>
<feature type="transmembrane region" description="Helical" evidence="6">
    <location>
        <begin position="350"/>
        <end position="366"/>
    </location>
</feature>
<accession>A0A4R1HZM4</accession>
<evidence type="ECO:0000256" key="3">
    <source>
        <dbReference type="ARBA" id="ARBA00022692"/>
    </source>
</evidence>
<dbReference type="InterPro" id="IPR010920">
    <property type="entry name" value="LSM_dom_sf"/>
</dbReference>
<organism evidence="8 9">
    <name type="scientific">Ancylobacter aquaticus</name>
    <dbReference type="NCBI Taxonomy" id="100"/>
    <lineage>
        <taxon>Bacteria</taxon>
        <taxon>Pseudomonadati</taxon>
        <taxon>Pseudomonadota</taxon>
        <taxon>Alphaproteobacteria</taxon>
        <taxon>Hyphomicrobiales</taxon>
        <taxon>Xanthobacteraceae</taxon>
        <taxon>Ancylobacter</taxon>
    </lineage>
</organism>
<dbReference type="InterPro" id="IPR023408">
    <property type="entry name" value="MscS_beta-dom_sf"/>
</dbReference>
<evidence type="ECO:0000256" key="1">
    <source>
        <dbReference type="ARBA" id="ARBA00004141"/>
    </source>
</evidence>
<feature type="domain" description="Mechanosensitive ion channel MscS" evidence="7">
    <location>
        <begin position="481"/>
        <end position="545"/>
    </location>
</feature>
<evidence type="ECO:0000256" key="2">
    <source>
        <dbReference type="ARBA" id="ARBA00008017"/>
    </source>
</evidence>
<dbReference type="Gene3D" id="1.10.287.1260">
    <property type="match status" value="1"/>
</dbReference>
<dbReference type="Proteomes" id="UP000295030">
    <property type="component" value="Unassembled WGS sequence"/>
</dbReference>
<name>A0A4R1HZM4_ANCAQ</name>